<keyword evidence="4" id="KW-0143">Chaperone</keyword>
<dbReference type="AlphaFoldDB" id="A0A1G6HW38"/>
<protein>
    <recommendedName>
        <fullName evidence="4">Flagellar assembly factor FliW</fullName>
    </recommendedName>
</protein>
<dbReference type="InterPro" id="IPR024046">
    <property type="entry name" value="Flagellar_assmbl_FliW_dom_sf"/>
</dbReference>
<keyword evidence="3 4" id="KW-0810">Translation regulation</keyword>
<dbReference type="NCBIfam" id="NF009793">
    <property type="entry name" value="PRK13285.1-1"/>
    <property type="match status" value="1"/>
</dbReference>
<dbReference type="GO" id="GO:0006417">
    <property type="term" value="P:regulation of translation"/>
    <property type="evidence" value="ECO:0007669"/>
    <property type="project" value="UniProtKB-KW"/>
</dbReference>
<dbReference type="PANTHER" id="PTHR39190:SF1">
    <property type="entry name" value="FLAGELLAR ASSEMBLY FACTOR FLIW"/>
    <property type="match status" value="1"/>
</dbReference>
<dbReference type="GO" id="GO:0005737">
    <property type="term" value="C:cytoplasm"/>
    <property type="evidence" value="ECO:0007669"/>
    <property type="project" value="UniProtKB-SubCell"/>
</dbReference>
<keyword evidence="1 4" id="KW-0963">Cytoplasm</keyword>
<reference evidence="6 8" key="2">
    <citation type="submission" date="2019-04" db="EMBL/GenBank/DDBJ databases">
        <title>Draft genome sequence data and analysis of a Fermenting Bacterium, Geotoga petraea strain HO-Geo1, isolated from heavy-oil petroleum reservoir in Russia.</title>
        <authorList>
            <person name="Grouzdev D.S."/>
            <person name="Semenova E.M."/>
            <person name="Sokolova D.S."/>
            <person name="Tourova T.P."/>
            <person name="Poltaraus A.B."/>
            <person name="Nazina T.N."/>
        </authorList>
    </citation>
    <scope>NUCLEOTIDE SEQUENCE [LARGE SCALE GENOMIC DNA]</scope>
    <source>
        <strain evidence="6 8">HO-Geo1</strain>
    </source>
</reference>
<comment type="subunit">
    <text evidence="4">Interacts with translational regulator CsrA and flagellin(s).</text>
</comment>
<keyword evidence="2 4" id="KW-1005">Bacterial flagellum biogenesis</keyword>
<evidence type="ECO:0000313" key="8">
    <source>
        <dbReference type="Proteomes" id="UP000297288"/>
    </source>
</evidence>
<comment type="subcellular location">
    <subcellularLocation>
        <location evidence="4">Cytoplasm</location>
    </subcellularLocation>
</comment>
<dbReference type="SUPFAM" id="SSF141457">
    <property type="entry name" value="BH3618-like"/>
    <property type="match status" value="1"/>
</dbReference>
<proteinExistence type="inferred from homology"/>
<evidence type="ECO:0000256" key="4">
    <source>
        <dbReference type="HAMAP-Rule" id="MF_01185"/>
    </source>
</evidence>
<evidence type="ECO:0000256" key="3">
    <source>
        <dbReference type="ARBA" id="ARBA00022845"/>
    </source>
</evidence>
<evidence type="ECO:0000313" key="7">
    <source>
        <dbReference type="Proteomes" id="UP000199322"/>
    </source>
</evidence>
<accession>A0A1G6HW38</accession>
<dbReference type="Proteomes" id="UP000297288">
    <property type="component" value="Unassembled WGS sequence"/>
</dbReference>
<keyword evidence="7" id="KW-1185">Reference proteome</keyword>
<dbReference type="Pfam" id="PF02623">
    <property type="entry name" value="FliW"/>
    <property type="match status" value="1"/>
</dbReference>
<keyword evidence="5" id="KW-0282">Flagellum</keyword>
<reference evidence="5 7" key="1">
    <citation type="submission" date="2016-10" db="EMBL/GenBank/DDBJ databases">
        <authorList>
            <person name="de Groot N.N."/>
        </authorList>
    </citation>
    <scope>NUCLEOTIDE SEQUENCE [LARGE SCALE GENOMIC DNA]</scope>
    <source>
        <strain evidence="5 7">WG14</strain>
    </source>
</reference>
<evidence type="ECO:0000313" key="6">
    <source>
        <dbReference type="EMBL" id="TGG88983.1"/>
    </source>
</evidence>
<dbReference type="OrthoDB" id="9801235at2"/>
<keyword evidence="5" id="KW-0969">Cilium</keyword>
<dbReference type="PANTHER" id="PTHR39190">
    <property type="entry name" value="FLAGELLAR ASSEMBLY FACTOR FLIW"/>
    <property type="match status" value="1"/>
</dbReference>
<name>A0A1G6HW38_9BACT</name>
<dbReference type="HAMAP" id="MF_01185">
    <property type="entry name" value="FliW"/>
    <property type="match status" value="1"/>
</dbReference>
<evidence type="ECO:0000256" key="1">
    <source>
        <dbReference type="ARBA" id="ARBA00022490"/>
    </source>
</evidence>
<dbReference type="Gene3D" id="2.30.290.10">
    <property type="entry name" value="BH3618-like"/>
    <property type="match status" value="1"/>
</dbReference>
<keyword evidence="5" id="KW-0966">Cell projection</keyword>
<dbReference type="GO" id="GO:0044780">
    <property type="term" value="P:bacterial-type flagellum assembly"/>
    <property type="evidence" value="ECO:0007669"/>
    <property type="project" value="UniProtKB-UniRule"/>
</dbReference>
<dbReference type="InterPro" id="IPR003775">
    <property type="entry name" value="Flagellar_assembly_factor_FliW"/>
</dbReference>
<dbReference type="EMBL" id="FMYV01000001">
    <property type="protein sequence ID" value="SDB98045.1"/>
    <property type="molecule type" value="Genomic_DNA"/>
</dbReference>
<comment type="function">
    <text evidence="4">Acts as an anti-CsrA protein, binds CsrA and prevents it from repressing translation of its target genes, one of which is flagellin. Binds to flagellin and participates in the assembly of the flagellum.</text>
</comment>
<dbReference type="RefSeq" id="WP_091401875.1">
    <property type="nucleotide sequence ID" value="NZ_FMYV01000001.1"/>
</dbReference>
<sequence length="155" mass="17927">MAKYETKIGEINIDNDKVLKFEFGLPGFDDLTKFSLITPEETKPIMWLVSLEDKEVAFPVIHPEMIRYDYHIDVPSDIVDYLQIEKSDQAITLSILSIPEDQSKITANLVAPIIISTINNKGIQYMVESEEYSTRHYIKDEMKRNEKLLKDKEGD</sequence>
<dbReference type="EMBL" id="SRME01000001">
    <property type="protein sequence ID" value="TGG88983.1"/>
    <property type="molecule type" value="Genomic_DNA"/>
</dbReference>
<gene>
    <name evidence="4" type="primary">fliW</name>
    <name evidence="6" type="ORF">E4650_01950</name>
    <name evidence="5" type="ORF">SAMN04488588_0130</name>
</gene>
<comment type="similarity">
    <text evidence="4">Belongs to the FliW family.</text>
</comment>
<organism evidence="5 7">
    <name type="scientific">Geotoga petraea</name>
    <dbReference type="NCBI Taxonomy" id="28234"/>
    <lineage>
        <taxon>Bacteria</taxon>
        <taxon>Thermotogati</taxon>
        <taxon>Thermotogota</taxon>
        <taxon>Thermotogae</taxon>
        <taxon>Petrotogales</taxon>
        <taxon>Petrotogaceae</taxon>
        <taxon>Geotoga</taxon>
    </lineage>
</organism>
<evidence type="ECO:0000256" key="2">
    <source>
        <dbReference type="ARBA" id="ARBA00022795"/>
    </source>
</evidence>
<evidence type="ECO:0000313" key="5">
    <source>
        <dbReference type="EMBL" id="SDB98045.1"/>
    </source>
</evidence>
<dbReference type="STRING" id="28234.SAMN04488588_0130"/>
<dbReference type="Proteomes" id="UP000199322">
    <property type="component" value="Unassembled WGS sequence"/>
</dbReference>